<dbReference type="InterPro" id="IPR036291">
    <property type="entry name" value="NAD(P)-bd_dom_sf"/>
</dbReference>
<reference evidence="2" key="1">
    <citation type="submission" date="2023-06" db="EMBL/GenBank/DDBJ databases">
        <title>Genome-scale phylogeny and comparative genomics of the fungal order Sordariales.</title>
        <authorList>
            <consortium name="Lawrence Berkeley National Laboratory"/>
            <person name="Hensen N."/>
            <person name="Bonometti L."/>
            <person name="Westerberg I."/>
            <person name="Brannstrom I.O."/>
            <person name="Guillou S."/>
            <person name="Cros-Aarteil S."/>
            <person name="Calhoun S."/>
            <person name="Haridas S."/>
            <person name="Kuo A."/>
            <person name="Mondo S."/>
            <person name="Pangilinan J."/>
            <person name="Riley R."/>
            <person name="Labutti K."/>
            <person name="Andreopoulos B."/>
            <person name="Lipzen A."/>
            <person name="Chen C."/>
            <person name="Yanf M."/>
            <person name="Daum C."/>
            <person name="Ng V."/>
            <person name="Clum A."/>
            <person name="Steindorff A."/>
            <person name="Ohm R."/>
            <person name="Martin F."/>
            <person name="Silar P."/>
            <person name="Natvig D."/>
            <person name="Lalanne C."/>
            <person name="Gautier V."/>
            <person name="Ament-Velasquez S.L."/>
            <person name="Kruys A."/>
            <person name="Hutchinson M.I."/>
            <person name="Powell A.J."/>
            <person name="Barry K."/>
            <person name="Miller A.N."/>
            <person name="Grigoriev I.V."/>
            <person name="Debuchy R."/>
            <person name="Gladieux P."/>
            <person name="Thoren M.H."/>
            <person name="Johannesson H."/>
        </authorList>
    </citation>
    <scope>NUCLEOTIDE SEQUENCE</scope>
    <source>
        <strain evidence="2">8032-3</strain>
    </source>
</reference>
<evidence type="ECO:0000313" key="3">
    <source>
        <dbReference type="Proteomes" id="UP001244011"/>
    </source>
</evidence>
<dbReference type="Proteomes" id="UP001244011">
    <property type="component" value="Unassembled WGS sequence"/>
</dbReference>
<dbReference type="RefSeq" id="XP_060283731.1">
    <property type="nucleotide sequence ID" value="XM_060432743.1"/>
</dbReference>
<name>A0AAJ0FLM4_9PEZI</name>
<keyword evidence="3" id="KW-1185">Reference proteome</keyword>
<accession>A0AAJ0FLM4</accession>
<dbReference type="PRINTS" id="PR00081">
    <property type="entry name" value="GDHRDH"/>
</dbReference>
<dbReference type="PANTHER" id="PTHR43157:SF35">
    <property type="entry name" value="DEHYDROGENASE_REDUCTASE FAMILY PROTEIN, PUTATIVE-RELATED"/>
    <property type="match status" value="1"/>
</dbReference>
<dbReference type="GeneID" id="85315930"/>
<comment type="caution">
    <text evidence="2">The sequence shown here is derived from an EMBL/GenBank/DDBJ whole genome shotgun (WGS) entry which is preliminary data.</text>
</comment>
<evidence type="ECO:0000256" key="1">
    <source>
        <dbReference type="ARBA" id="ARBA00023002"/>
    </source>
</evidence>
<dbReference type="Pfam" id="PF00106">
    <property type="entry name" value="adh_short"/>
    <property type="match status" value="1"/>
</dbReference>
<dbReference type="AlphaFoldDB" id="A0AAJ0FLM4"/>
<dbReference type="GO" id="GO:0016491">
    <property type="term" value="F:oxidoreductase activity"/>
    <property type="evidence" value="ECO:0007669"/>
    <property type="project" value="UniProtKB-KW"/>
</dbReference>
<keyword evidence="1" id="KW-0560">Oxidoreductase</keyword>
<proteinExistence type="predicted"/>
<evidence type="ECO:0000313" key="2">
    <source>
        <dbReference type="EMBL" id="KAK1767518.1"/>
    </source>
</evidence>
<dbReference type="InterPro" id="IPR002347">
    <property type="entry name" value="SDR_fam"/>
</dbReference>
<protein>
    <submittedName>
        <fullName evidence="2">Short chain dehydrogenase</fullName>
    </submittedName>
</protein>
<sequence length="346" mass="37901">MAHTKSIDMRPLKDGPARIFLKSQFCAKPQWPPKSTDLSGNVAVITGGSSGLGFHACKHILSYKLSHLILAVRSVKKGEEAAATLRHEYPGAKIDVWELEMGSYDSIQAFVHRVEANLPRLDIVILNSGIVKVDFGLNPSTGHEDVVQVNYISTMLLAILLLPALKTKSSPGMPGRLSIVGSGTAYQAKFPNRTMVPLLQSFDEPKITPWDAGDRYATSKLLGHLFITKLAGYVNPNDIVVNIVDPGLCKGSDLHRDVHGLVSAVLSLAKSTAGRTLEDGSSTYIDAAVVKGKESHGCFVMDWEIRPFANMIYDLETGSVIERLWDETMAEFEFVGARRVLEELRK</sequence>
<dbReference type="EMBL" id="MU839008">
    <property type="protein sequence ID" value="KAK1767518.1"/>
    <property type="molecule type" value="Genomic_DNA"/>
</dbReference>
<gene>
    <name evidence="2" type="ORF">QBC33DRAFT_619621</name>
</gene>
<organism evidence="2 3">
    <name type="scientific">Phialemonium atrogriseum</name>
    <dbReference type="NCBI Taxonomy" id="1093897"/>
    <lineage>
        <taxon>Eukaryota</taxon>
        <taxon>Fungi</taxon>
        <taxon>Dikarya</taxon>
        <taxon>Ascomycota</taxon>
        <taxon>Pezizomycotina</taxon>
        <taxon>Sordariomycetes</taxon>
        <taxon>Sordariomycetidae</taxon>
        <taxon>Cephalothecales</taxon>
        <taxon>Cephalothecaceae</taxon>
        <taxon>Phialemonium</taxon>
    </lineage>
</organism>
<dbReference type="SUPFAM" id="SSF51735">
    <property type="entry name" value="NAD(P)-binding Rossmann-fold domains"/>
    <property type="match status" value="1"/>
</dbReference>
<dbReference type="Gene3D" id="3.40.50.720">
    <property type="entry name" value="NAD(P)-binding Rossmann-like Domain"/>
    <property type="match status" value="1"/>
</dbReference>
<dbReference type="PANTHER" id="PTHR43157">
    <property type="entry name" value="PHOSPHATIDYLINOSITOL-GLYCAN BIOSYNTHESIS CLASS F PROTEIN-RELATED"/>
    <property type="match status" value="1"/>
</dbReference>